<evidence type="ECO:0000256" key="1">
    <source>
        <dbReference type="SAM" id="MobiDB-lite"/>
    </source>
</evidence>
<feature type="compositionally biased region" description="Low complexity" evidence="1">
    <location>
        <begin position="23"/>
        <end position="38"/>
    </location>
</feature>
<dbReference type="AlphaFoldDB" id="A0A9X1LAS8"/>
<organism evidence="2 3">
    <name type="scientific">Roseicella aerolata</name>
    <dbReference type="NCBI Taxonomy" id="2883479"/>
    <lineage>
        <taxon>Bacteria</taxon>
        <taxon>Pseudomonadati</taxon>
        <taxon>Pseudomonadota</taxon>
        <taxon>Alphaproteobacteria</taxon>
        <taxon>Acetobacterales</taxon>
        <taxon>Roseomonadaceae</taxon>
        <taxon>Roseicella</taxon>
    </lineage>
</organism>
<gene>
    <name evidence="2" type="ORF">LHA35_26865</name>
</gene>
<sequence length="77" mass="8664">QARKEATTHLTEAENPELPATTRVKSSWQSRVSSQWQSTPRDKAGLKAGLTSYMRGLQRRPAKVRAFFQATTVRYAA</sequence>
<reference evidence="2" key="1">
    <citation type="submission" date="2021-10" db="EMBL/GenBank/DDBJ databases">
        <title>Roseicella aerolatum sp. nov., isolated from aerosols of e-waste dismantling site.</title>
        <authorList>
            <person name="Qin T."/>
        </authorList>
    </citation>
    <scope>NUCLEOTIDE SEQUENCE</scope>
    <source>
        <strain evidence="2">GB24</strain>
    </source>
</reference>
<dbReference type="Proteomes" id="UP001139311">
    <property type="component" value="Unassembled WGS sequence"/>
</dbReference>
<name>A0A9X1LAS8_9PROT</name>
<protein>
    <submittedName>
        <fullName evidence="2">Uncharacterized protein</fullName>
    </submittedName>
</protein>
<accession>A0A9X1LAS8</accession>
<evidence type="ECO:0000313" key="2">
    <source>
        <dbReference type="EMBL" id="MCB4825341.1"/>
    </source>
</evidence>
<feature type="region of interest" description="Disordered" evidence="1">
    <location>
        <begin position="1"/>
        <end position="43"/>
    </location>
</feature>
<dbReference type="EMBL" id="JAJAQI010000083">
    <property type="protein sequence ID" value="MCB4825341.1"/>
    <property type="molecule type" value="Genomic_DNA"/>
</dbReference>
<dbReference type="RefSeq" id="WP_226614181.1">
    <property type="nucleotide sequence ID" value="NZ_JAJAQI010000083.1"/>
</dbReference>
<comment type="caution">
    <text evidence="2">The sequence shown here is derived from an EMBL/GenBank/DDBJ whole genome shotgun (WGS) entry which is preliminary data.</text>
</comment>
<feature type="non-terminal residue" evidence="2">
    <location>
        <position position="1"/>
    </location>
</feature>
<proteinExistence type="predicted"/>
<keyword evidence="3" id="KW-1185">Reference proteome</keyword>
<evidence type="ECO:0000313" key="3">
    <source>
        <dbReference type="Proteomes" id="UP001139311"/>
    </source>
</evidence>